<keyword evidence="1" id="KW-0472">Membrane</keyword>
<dbReference type="EMBL" id="VKAC01000008">
    <property type="protein sequence ID" value="TXR55441.1"/>
    <property type="molecule type" value="Genomic_DNA"/>
</dbReference>
<feature type="transmembrane region" description="Helical" evidence="1">
    <location>
        <begin position="144"/>
        <end position="166"/>
    </location>
</feature>
<feature type="transmembrane region" description="Helical" evidence="1">
    <location>
        <begin position="66"/>
        <end position="89"/>
    </location>
</feature>
<gene>
    <name evidence="2" type="ORF">FMM08_14055</name>
</gene>
<protein>
    <recommendedName>
        <fullName evidence="4">DUF4386 family protein</fullName>
    </recommendedName>
</protein>
<feature type="transmembrane region" description="Helical" evidence="1">
    <location>
        <begin position="101"/>
        <end position="124"/>
    </location>
</feature>
<dbReference type="RefSeq" id="WP_147927017.1">
    <property type="nucleotide sequence ID" value="NZ_VKAC01000008.1"/>
</dbReference>
<evidence type="ECO:0000313" key="2">
    <source>
        <dbReference type="EMBL" id="TXR55441.1"/>
    </source>
</evidence>
<accession>A0A5C8ZE39</accession>
<organism evidence="2 3">
    <name type="scientific">Quadrisphaera setariae</name>
    <dbReference type="NCBI Taxonomy" id="2593304"/>
    <lineage>
        <taxon>Bacteria</taxon>
        <taxon>Bacillati</taxon>
        <taxon>Actinomycetota</taxon>
        <taxon>Actinomycetes</taxon>
        <taxon>Kineosporiales</taxon>
        <taxon>Kineosporiaceae</taxon>
        <taxon>Quadrisphaera</taxon>
    </lineage>
</organism>
<reference evidence="2 3" key="1">
    <citation type="submission" date="2019-07" db="EMBL/GenBank/DDBJ databases">
        <title>Quadrisphaera sp. strain DD2A genome sequencing and assembly.</title>
        <authorList>
            <person name="Kim I."/>
        </authorList>
    </citation>
    <scope>NUCLEOTIDE SEQUENCE [LARGE SCALE GENOMIC DNA]</scope>
    <source>
        <strain evidence="2 3">DD2A</strain>
    </source>
</reference>
<feature type="transmembrane region" description="Helical" evidence="1">
    <location>
        <begin position="198"/>
        <end position="218"/>
    </location>
</feature>
<keyword evidence="1" id="KW-0812">Transmembrane</keyword>
<evidence type="ECO:0008006" key="4">
    <source>
        <dbReference type="Google" id="ProtNLM"/>
    </source>
</evidence>
<sequence length="235" mass="22690">MTTAPLPAAVVARAAPFPVPGAAAAAVSGALLLALTNALVAAAGPAPASADVVRVAGEHPVLTEVAVATGLLAALLLVPGTWAVAAVLARRTPRTAAAGAWLTSSAYVISVALSVETATALGFARSGADPSAYAAAEDGHAPAAMVGAYVLFGLGALVGVLVLGVAALRQRRTVPWCAGWALVLSAPVRVAGLVAGVGAGPVVASLLLAVGFAGVLLAHRPGRDQAAAVASRAAS</sequence>
<keyword evidence="3" id="KW-1185">Reference proteome</keyword>
<feature type="transmembrane region" description="Helical" evidence="1">
    <location>
        <begin position="173"/>
        <end position="192"/>
    </location>
</feature>
<comment type="caution">
    <text evidence="2">The sequence shown here is derived from an EMBL/GenBank/DDBJ whole genome shotgun (WGS) entry which is preliminary data.</text>
</comment>
<dbReference type="AlphaFoldDB" id="A0A5C8ZE39"/>
<dbReference type="Proteomes" id="UP000321234">
    <property type="component" value="Unassembled WGS sequence"/>
</dbReference>
<evidence type="ECO:0000313" key="3">
    <source>
        <dbReference type="Proteomes" id="UP000321234"/>
    </source>
</evidence>
<proteinExistence type="predicted"/>
<evidence type="ECO:0000256" key="1">
    <source>
        <dbReference type="SAM" id="Phobius"/>
    </source>
</evidence>
<keyword evidence="1" id="KW-1133">Transmembrane helix</keyword>
<name>A0A5C8ZE39_9ACTN</name>